<dbReference type="CDD" id="cd02511">
    <property type="entry name" value="Beta4Glucosyltransferase"/>
    <property type="match status" value="1"/>
</dbReference>
<accession>A0A2N5C4K7</accession>
<dbReference type="Proteomes" id="UP000234341">
    <property type="component" value="Unassembled WGS sequence"/>
</dbReference>
<protein>
    <submittedName>
        <fullName evidence="3">Glycosyl transferase family 2</fullName>
    </submittedName>
</protein>
<dbReference type="AlphaFoldDB" id="A0A2N5C4K7"/>
<dbReference type="PANTHER" id="PTHR43630:SF2">
    <property type="entry name" value="GLYCOSYLTRANSFERASE"/>
    <property type="match status" value="1"/>
</dbReference>
<comment type="caution">
    <text evidence="3">The sequence shown here is derived from an EMBL/GenBank/DDBJ whole genome shotgun (WGS) entry which is preliminary data.</text>
</comment>
<dbReference type="SUPFAM" id="SSF53448">
    <property type="entry name" value="Nucleotide-diphospho-sugar transferases"/>
    <property type="match status" value="1"/>
</dbReference>
<comment type="similarity">
    <text evidence="1">Belongs to the glycosyltransferase 2 family. WaaE/KdtX subfamily.</text>
</comment>
<keyword evidence="3" id="KW-0808">Transferase</keyword>
<feature type="domain" description="Glycosyltransferase 2-like" evidence="2">
    <location>
        <begin position="5"/>
        <end position="126"/>
    </location>
</feature>
<dbReference type="PANTHER" id="PTHR43630">
    <property type="entry name" value="POLY-BETA-1,6-N-ACETYL-D-GLUCOSAMINE SYNTHASE"/>
    <property type="match status" value="1"/>
</dbReference>
<dbReference type="InterPro" id="IPR001173">
    <property type="entry name" value="Glyco_trans_2-like"/>
</dbReference>
<evidence type="ECO:0000313" key="3">
    <source>
        <dbReference type="EMBL" id="PLP97148.1"/>
    </source>
</evidence>
<dbReference type="OrthoDB" id="9815923at2"/>
<dbReference type="InterPro" id="IPR029044">
    <property type="entry name" value="Nucleotide-diphossugar_trans"/>
</dbReference>
<proteinExistence type="inferred from homology"/>
<evidence type="ECO:0000313" key="4">
    <source>
        <dbReference type="Proteomes" id="UP000234341"/>
    </source>
</evidence>
<dbReference type="Pfam" id="PF00535">
    <property type="entry name" value="Glycos_transf_2"/>
    <property type="match status" value="1"/>
</dbReference>
<dbReference type="GO" id="GO:0016740">
    <property type="term" value="F:transferase activity"/>
    <property type="evidence" value="ECO:0007669"/>
    <property type="project" value="UniProtKB-KW"/>
</dbReference>
<reference evidence="3 4" key="1">
    <citation type="submission" date="2017-12" db="EMBL/GenBank/DDBJ databases">
        <title>Genome sequence of the active heterotrophic nitrifier-denitrifier, Cupriavidus pauculus UM1.</title>
        <authorList>
            <person name="Putonti C."/>
            <person name="Castignetti D."/>
        </authorList>
    </citation>
    <scope>NUCLEOTIDE SEQUENCE [LARGE SCALE GENOMIC DNA]</scope>
    <source>
        <strain evidence="3 4">UM1</strain>
    </source>
</reference>
<sequence length="303" mass="33808">MASISVLILTKNEAHDIAGCLASVAALSTDVHVLDSGSTDDTCAIAASLGATVTVRAFDNFAAQRNFGLHDLPYRNDWVLMLDADERIGAALIEEFHALVAGCDADVAAARMGRRDFWLGTHLRHATISPFNIRLVRRSRVHFEREINEVLVVDGAVAELRHPFDHYPFSKGMVHWLNKHNLYSTMEAELIAQRKAGKPDIGKAFFARDPNERRMHQKRLFYRAPARPLIKFLYMFIWRRSFLDGVAGLHYTMLQCIYEYMIVLKTREQLERMSEEAGTGASAAKPSVPLAGAAVKSKAPGQA</sequence>
<organism evidence="3 4">
    <name type="scientific">Cupriavidus pauculus</name>
    <dbReference type="NCBI Taxonomy" id="82633"/>
    <lineage>
        <taxon>Bacteria</taxon>
        <taxon>Pseudomonadati</taxon>
        <taxon>Pseudomonadota</taxon>
        <taxon>Betaproteobacteria</taxon>
        <taxon>Burkholderiales</taxon>
        <taxon>Burkholderiaceae</taxon>
        <taxon>Cupriavidus</taxon>
    </lineage>
</organism>
<name>A0A2N5C4K7_9BURK</name>
<gene>
    <name evidence="3" type="ORF">CYJ10_28690</name>
</gene>
<dbReference type="EMBL" id="PJRP01000020">
    <property type="protein sequence ID" value="PLP97148.1"/>
    <property type="molecule type" value="Genomic_DNA"/>
</dbReference>
<dbReference type="RefSeq" id="WP_101684829.1">
    <property type="nucleotide sequence ID" value="NZ_PJRP01000020.1"/>
</dbReference>
<evidence type="ECO:0000259" key="2">
    <source>
        <dbReference type="Pfam" id="PF00535"/>
    </source>
</evidence>
<evidence type="ECO:0000256" key="1">
    <source>
        <dbReference type="ARBA" id="ARBA00038494"/>
    </source>
</evidence>
<dbReference type="Gene3D" id="3.90.550.10">
    <property type="entry name" value="Spore Coat Polysaccharide Biosynthesis Protein SpsA, Chain A"/>
    <property type="match status" value="1"/>
</dbReference>